<keyword evidence="5 11" id="KW-0479">Metal-binding</keyword>
<dbReference type="InterPro" id="IPR018957">
    <property type="entry name" value="Znf_C3HC4_RING-type"/>
</dbReference>
<keyword evidence="4 11" id="KW-0808">Transferase</keyword>
<keyword evidence="7 11" id="KW-0833">Ubl conjugation pathway</keyword>
<dbReference type="Pfam" id="PF00097">
    <property type="entry name" value="zf-C3HC4"/>
    <property type="match status" value="1"/>
</dbReference>
<comment type="function">
    <text evidence="11">E3 ubiquitin-protein ligase.</text>
</comment>
<feature type="transmembrane region" description="Helical" evidence="11">
    <location>
        <begin position="417"/>
        <end position="435"/>
    </location>
</feature>
<evidence type="ECO:0000256" key="5">
    <source>
        <dbReference type="ARBA" id="ARBA00022723"/>
    </source>
</evidence>
<dbReference type="EMBL" id="JAJAGQ010000019">
    <property type="protein sequence ID" value="KAJ8533668.1"/>
    <property type="molecule type" value="Genomic_DNA"/>
</dbReference>
<evidence type="ECO:0000256" key="10">
    <source>
        <dbReference type="PROSITE-ProRule" id="PRU00175"/>
    </source>
</evidence>
<dbReference type="PROSITE" id="PS00518">
    <property type="entry name" value="ZF_RING_1"/>
    <property type="match status" value="1"/>
</dbReference>
<dbReference type="SUPFAM" id="SSF57850">
    <property type="entry name" value="RING/U-box"/>
    <property type="match status" value="1"/>
</dbReference>
<dbReference type="AlphaFoldDB" id="A0A9Q1LEY6"/>
<dbReference type="InterPro" id="IPR017907">
    <property type="entry name" value="Znf_RING_CS"/>
</dbReference>
<evidence type="ECO:0000313" key="14">
    <source>
        <dbReference type="EMBL" id="KAJ8533668.1"/>
    </source>
</evidence>
<comment type="pathway">
    <text evidence="3 11">Protein modification; protein ubiquitination.</text>
</comment>
<evidence type="ECO:0000256" key="9">
    <source>
        <dbReference type="ARBA" id="ARBA00023136"/>
    </source>
</evidence>
<dbReference type="Pfam" id="PF03134">
    <property type="entry name" value="TB2_DP1_HVA22"/>
    <property type="match status" value="1"/>
</dbReference>
<proteinExistence type="predicted"/>
<evidence type="ECO:0000256" key="3">
    <source>
        <dbReference type="ARBA" id="ARBA00004906"/>
    </source>
</evidence>
<feature type="domain" description="RING-type" evidence="13">
    <location>
        <begin position="243"/>
        <end position="284"/>
    </location>
</feature>
<comment type="domain">
    <text evidence="11">The RING-type zinc finger domain is responsible for E3 ligase activity.</text>
</comment>
<keyword evidence="9 11" id="KW-0472">Membrane</keyword>
<dbReference type="InterPro" id="IPR013083">
    <property type="entry name" value="Znf_RING/FYVE/PHD"/>
</dbReference>
<evidence type="ECO:0000256" key="12">
    <source>
        <dbReference type="SAM" id="MobiDB-lite"/>
    </source>
</evidence>
<dbReference type="GO" id="GO:0005789">
    <property type="term" value="C:endoplasmic reticulum membrane"/>
    <property type="evidence" value="ECO:0007669"/>
    <property type="project" value="UniProtKB-SubCell"/>
</dbReference>
<reference evidence="15" key="1">
    <citation type="journal article" date="2023" name="Proc. Natl. Acad. Sci. U.S.A.">
        <title>Genomic and structural basis for evolution of tropane alkaloid biosynthesis.</title>
        <authorList>
            <person name="Wanga Y.-J."/>
            <person name="Taina T."/>
            <person name="Yua J.-Y."/>
            <person name="Lia J."/>
            <person name="Xua B."/>
            <person name="Chenc J."/>
            <person name="D'Auriad J.C."/>
            <person name="Huanga J.-P."/>
            <person name="Huanga S.-X."/>
        </authorList>
    </citation>
    <scope>NUCLEOTIDE SEQUENCE [LARGE SCALE GENOMIC DNA]</scope>
    <source>
        <strain evidence="15">cv. KIB-2019</strain>
    </source>
</reference>
<gene>
    <name evidence="14" type="ORF">K7X08_006992</name>
</gene>
<dbReference type="GO" id="GO:0008270">
    <property type="term" value="F:zinc ion binding"/>
    <property type="evidence" value="ECO:0007669"/>
    <property type="project" value="UniProtKB-KW"/>
</dbReference>
<evidence type="ECO:0000256" key="2">
    <source>
        <dbReference type="ARBA" id="ARBA00004308"/>
    </source>
</evidence>
<sequence>MDPEVGLRLLFSPLGSNIVVRTACCSVGVALPVYSTFKAIEGRDENEQKKWLLYWAAYGSFSIVELFTDKFLHWFPLYYHTKFAFLVWLQLPTTDGARQMYMAHLRPFLLKHQARLDQVVGFFYSQMSKFVSVHQAEIQFVRALLMKKFVSANQFASDFIHPERRQVSGAIEGPRQQVDTSDSEDEESLKVYTFSQLPQYSHPPSLNFRFLYSRIVHMDHETGESLDSMHSNNMNCEHGDFECNICFEIAQDPIVTLCGHLYCWPCLCEWLQVHSHSHECPVCKALIEEQKLVPIYGRGKSSSDPRSHVRPRMNIPNRPVFGPRPQTAPALDMNYFQPNELDPMGGFMPMASARFGNLTLSALFGAIPAFFNLHVQGFHDATVYGATTGVPYLFSSSVHGGYAHGFHQSTHVDGTKFFIKMFLLIAGFLLVVSLIL</sequence>
<name>A0A9Q1LEY6_9SOLA</name>
<dbReference type="GO" id="GO:0061630">
    <property type="term" value="F:ubiquitin protein ligase activity"/>
    <property type="evidence" value="ECO:0007669"/>
    <property type="project" value="UniProtKB-UniRule"/>
</dbReference>
<evidence type="ECO:0000256" key="1">
    <source>
        <dbReference type="ARBA" id="ARBA00000900"/>
    </source>
</evidence>
<keyword evidence="6 10" id="KW-0863">Zinc-finger</keyword>
<feature type="region of interest" description="Disordered" evidence="12">
    <location>
        <begin position="299"/>
        <end position="321"/>
    </location>
</feature>
<dbReference type="InterPro" id="IPR004345">
    <property type="entry name" value="TB2_DP1_HVA22"/>
</dbReference>
<evidence type="ECO:0000313" key="15">
    <source>
        <dbReference type="Proteomes" id="UP001152561"/>
    </source>
</evidence>
<comment type="catalytic activity">
    <reaction evidence="1 11">
        <text>S-ubiquitinyl-[E2 ubiquitin-conjugating enzyme]-L-cysteine + [acceptor protein]-L-lysine = [E2 ubiquitin-conjugating enzyme]-L-cysteine + N(6)-ubiquitinyl-[acceptor protein]-L-lysine.</text>
        <dbReference type="EC" id="2.3.2.27"/>
    </reaction>
</comment>
<evidence type="ECO:0000256" key="7">
    <source>
        <dbReference type="ARBA" id="ARBA00022786"/>
    </source>
</evidence>
<evidence type="ECO:0000259" key="13">
    <source>
        <dbReference type="PROSITE" id="PS50089"/>
    </source>
</evidence>
<dbReference type="PANTHER" id="PTHR12313">
    <property type="entry name" value="E3 UBIQUITIN-PROTEIN LIGASE RNF5-RELATED"/>
    <property type="match status" value="1"/>
</dbReference>
<dbReference type="Proteomes" id="UP001152561">
    <property type="component" value="Unassembled WGS sequence"/>
</dbReference>
<evidence type="ECO:0000256" key="4">
    <source>
        <dbReference type="ARBA" id="ARBA00022679"/>
    </source>
</evidence>
<evidence type="ECO:0000256" key="8">
    <source>
        <dbReference type="ARBA" id="ARBA00022833"/>
    </source>
</evidence>
<dbReference type="InterPro" id="IPR001841">
    <property type="entry name" value="Znf_RING"/>
</dbReference>
<dbReference type="OrthoDB" id="6270329at2759"/>
<keyword evidence="11" id="KW-0256">Endoplasmic reticulum</keyword>
<keyword evidence="8 11" id="KW-0862">Zinc</keyword>
<dbReference type="GO" id="GO:0006511">
    <property type="term" value="P:ubiquitin-dependent protein catabolic process"/>
    <property type="evidence" value="ECO:0007669"/>
    <property type="project" value="UniProtKB-UniRule"/>
</dbReference>
<protein>
    <recommendedName>
        <fullName evidence="11">E3 ubiquitin-protein ligase RMA</fullName>
        <ecNumber evidence="11">2.3.2.27</ecNumber>
    </recommendedName>
    <alternativeName>
        <fullName evidence="11">Protein RING membrane-anchor</fullName>
    </alternativeName>
    <alternativeName>
        <fullName evidence="11">RING-type E3 ubiquitin transferase RMA</fullName>
    </alternativeName>
</protein>
<dbReference type="InterPro" id="IPR045103">
    <property type="entry name" value="RNF5/RNF185-like"/>
</dbReference>
<dbReference type="Gene3D" id="3.30.40.10">
    <property type="entry name" value="Zinc/RING finger domain, C3HC4 (zinc finger)"/>
    <property type="match status" value="1"/>
</dbReference>
<organism evidence="14 15">
    <name type="scientific">Anisodus acutangulus</name>
    <dbReference type="NCBI Taxonomy" id="402998"/>
    <lineage>
        <taxon>Eukaryota</taxon>
        <taxon>Viridiplantae</taxon>
        <taxon>Streptophyta</taxon>
        <taxon>Embryophyta</taxon>
        <taxon>Tracheophyta</taxon>
        <taxon>Spermatophyta</taxon>
        <taxon>Magnoliopsida</taxon>
        <taxon>eudicotyledons</taxon>
        <taxon>Gunneridae</taxon>
        <taxon>Pentapetalae</taxon>
        <taxon>asterids</taxon>
        <taxon>lamiids</taxon>
        <taxon>Solanales</taxon>
        <taxon>Solanaceae</taxon>
        <taxon>Solanoideae</taxon>
        <taxon>Hyoscyameae</taxon>
        <taxon>Anisodus</taxon>
    </lineage>
</organism>
<dbReference type="PROSITE" id="PS50089">
    <property type="entry name" value="ZF_RING_2"/>
    <property type="match status" value="1"/>
</dbReference>
<keyword evidence="11" id="KW-0812">Transmembrane</keyword>
<evidence type="ECO:0000256" key="11">
    <source>
        <dbReference type="RuleBase" id="RU369090"/>
    </source>
</evidence>
<dbReference type="EC" id="2.3.2.27" evidence="11"/>
<keyword evidence="15" id="KW-1185">Reference proteome</keyword>
<comment type="caution">
    <text evidence="14">The sequence shown here is derived from an EMBL/GenBank/DDBJ whole genome shotgun (WGS) entry which is preliminary data.</text>
</comment>
<comment type="subcellular location">
    <subcellularLocation>
        <location evidence="2">Endomembrane system</location>
    </subcellularLocation>
    <subcellularLocation>
        <location evidence="11">Endoplasmic reticulum membrane</location>
        <topology evidence="11">Single-pass type IV membrane protein</topology>
    </subcellularLocation>
</comment>
<dbReference type="SMART" id="SM00184">
    <property type="entry name" value="RING"/>
    <property type="match status" value="1"/>
</dbReference>
<keyword evidence="11" id="KW-1133">Transmembrane helix</keyword>
<dbReference type="CDD" id="cd16745">
    <property type="entry name" value="RING-HC_AtRMA-like"/>
    <property type="match status" value="1"/>
</dbReference>
<accession>A0A9Q1LEY6</accession>
<evidence type="ECO:0000256" key="6">
    <source>
        <dbReference type="ARBA" id="ARBA00022771"/>
    </source>
</evidence>